<evidence type="ECO:0000259" key="5">
    <source>
        <dbReference type="SMART" id="SM00065"/>
    </source>
</evidence>
<organism evidence="6 7">
    <name type="scientific">Rhodanobacter terrae</name>
    <dbReference type="NCBI Taxonomy" id="418647"/>
    <lineage>
        <taxon>Bacteria</taxon>
        <taxon>Pseudomonadati</taxon>
        <taxon>Pseudomonadota</taxon>
        <taxon>Gammaproteobacteria</taxon>
        <taxon>Lysobacterales</taxon>
        <taxon>Rhodanobacteraceae</taxon>
        <taxon>Rhodanobacter</taxon>
    </lineage>
</organism>
<accession>A0ABW0SZG4</accession>
<dbReference type="Gene3D" id="3.30.450.40">
    <property type="match status" value="1"/>
</dbReference>
<dbReference type="EMBL" id="JBHSNG010000019">
    <property type="protein sequence ID" value="MFC5582476.1"/>
    <property type="molecule type" value="Genomic_DNA"/>
</dbReference>
<evidence type="ECO:0000256" key="4">
    <source>
        <dbReference type="SAM" id="MobiDB-lite"/>
    </source>
</evidence>
<dbReference type="SUPFAM" id="SSF111369">
    <property type="entry name" value="HlyD-like secretion proteins"/>
    <property type="match status" value="1"/>
</dbReference>
<feature type="domain" description="GAF" evidence="5">
    <location>
        <begin position="181"/>
        <end position="330"/>
    </location>
</feature>
<sequence length="618" mass="67956">MSLSSLPPSGRSPSGEERTPTNWERFVTARTSDAFCDAWLALICEKFPAVRQAAVLVESTDGQTFVPIAVWPLANADMARMGAAVQQALGERRVVWLPAPEQPEWLHVAVPVSANERIVGAVVLEVTADMAVVHPLLRELHWGSAWLSNLFGKRELDAATEANTRSMGILETVAVALRHTHFQQALFELSNELRQRFDCSRVAIGLVRAAHVKLAALSEAATFEKSSPMVQAYVDAMGETCDLAQTIEAFRPEDGAAPETYRAHAALLQRVGGDALISLPVSHQAQTIAVITLERGHGQRFGDGERKWLEAFAALFSPVVAQRRDAERNSLQRLADEGSRFWGALLGPRHLVWKTGGLFALLAMALLIWLPVPYRVSAKTVTEGAIQRVAAAPFEGYLAAGFVRAGDTVSKDQVLAKLDDHDLLVERAKWTSERDQYDNKLREAMANHDLTAIQVLTAQLNEAQAQLDLADDKLARVKIVAPYDGVIVSGDLSQQVGTPVEAGKKLFEVAPLRSYRIILEVDERDIGQIHTAQEGELMMSGLAGNPMPFTVARIMPVATVQDGKNFYRVEAKLKRESSVLLPGMEGVGKIDVGRRKLGWVLLHSLFDWLRLTLWNWGL</sequence>
<comment type="caution">
    <text evidence="6">The sequence shown here is derived from an EMBL/GenBank/DDBJ whole genome shotgun (WGS) entry which is preliminary data.</text>
</comment>
<dbReference type="InterPro" id="IPR029016">
    <property type="entry name" value="GAF-like_dom_sf"/>
</dbReference>
<dbReference type="PANTHER" id="PTHR32347">
    <property type="entry name" value="EFFLUX SYSTEM COMPONENT YKNX-RELATED"/>
    <property type="match status" value="1"/>
</dbReference>
<dbReference type="Gene3D" id="2.40.30.170">
    <property type="match status" value="1"/>
</dbReference>
<feature type="region of interest" description="Disordered" evidence="4">
    <location>
        <begin position="1"/>
        <end position="21"/>
    </location>
</feature>
<dbReference type="SMART" id="SM00065">
    <property type="entry name" value="GAF"/>
    <property type="match status" value="1"/>
</dbReference>
<evidence type="ECO:0000313" key="7">
    <source>
        <dbReference type="Proteomes" id="UP001596111"/>
    </source>
</evidence>
<evidence type="ECO:0000313" key="6">
    <source>
        <dbReference type="EMBL" id="MFC5582476.1"/>
    </source>
</evidence>
<protein>
    <submittedName>
        <fullName evidence="6">HlyD family efflux transporter periplasmic adaptor subunit</fullName>
    </submittedName>
</protein>
<keyword evidence="2 3" id="KW-0175">Coiled coil</keyword>
<feature type="coiled-coil region" evidence="3">
    <location>
        <begin position="427"/>
        <end position="480"/>
    </location>
</feature>
<feature type="compositionally biased region" description="Low complexity" evidence="4">
    <location>
        <begin position="1"/>
        <end position="13"/>
    </location>
</feature>
<dbReference type="Gene3D" id="2.40.50.100">
    <property type="match status" value="1"/>
</dbReference>
<gene>
    <name evidence="6" type="ORF">ACFPPB_15250</name>
</gene>
<reference evidence="7" key="1">
    <citation type="journal article" date="2019" name="Int. J. Syst. Evol. Microbiol.">
        <title>The Global Catalogue of Microorganisms (GCM) 10K type strain sequencing project: providing services to taxonomists for standard genome sequencing and annotation.</title>
        <authorList>
            <consortium name="The Broad Institute Genomics Platform"/>
            <consortium name="The Broad Institute Genome Sequencing Center for Infectious Disease"/>
            <person name="Wu L."/>
            <person name="Ma J."/>
        </authorList>
    </citation>
    <scope>NUCLEOTIDE SEQUENCE [LARGE SCALE GENOMIC DNA]</scope>
    <source>
        <strain evidence="7">CGMCC 1.13587</strain>
    </source>
</reference>
<dbReference type="InterPro" id="IPR003018">
    <property type="entry name" value="GAF"/>
</dbReference>
<dbReference type="Pfam" id="PF01590">
    <property type="entry name" value="GAF"/>
    <property type="match status" value="1"/>
</dbReference>
<dbReference type="Proteomes" id="UP001596111">
    <property type="component" value="Unassembled WGS sequence"/>
</dbReference>
<evidence type="ECO:0000256" key="1">
    <source>
        <dbReference type="ARBA" id="ARBA00004196"/>
    </source>
</evidence>
<dbReference type="InterPro" id="IPR050465">
    <property type="entry name" value="UPF0194_transport"/>
</dbReference>
<evidence type="ECO:0000256" key="2">
    <source>
        <dbReference type="ARBA" id="ARBA00023054"/>
    </source>
</evidence>
<name>A0ABW0SZG4_9GAMM</name>
<dbReference type="PANTHER" id="PTHR32347:SF23">
    <property type="entry name" value="BLL5650 PROTEIN"/>
    <property type="match status" value="1"/>
</dbReference>
<comment type="subcellular location">
    <subcellularLocation>
        <location evidence="1">Cell envelope</location>
    </subcellularLocation>
</comment>
<dbReference type="RefSeq" id="WP_377328600.1">
    <property type="nucleotide sequence ID" value="NZ_JBHSNG010000019.1"/>
</dbReference>
<evidence type="ECO:0000256" key="3">
    <source>
        <dbReference type="SAM" id="Coils"/>
    </source>
</evidence>
<dbReference type="SUPFAM" id="SSF55781">
    <property type="entry name" value="GAF domain-like"/>
    <property type="match status" value="1"/>
</dbReference>
<proteinExistence type="predicted"/>
<keyword evidence="7" id="KW-1185">Reference proteome</keyword>